<protein>
    <submittedName>
        <fullName evidence="6">Class I poly(R)-hydroxyalkanoic acid synthase</fullName>
    </submittedName>
</protein>
<name>A0ABU1GUW4_9GAMM</name>
<accession>A0ABU1GUW4</accession>
<keyword evidence="2" id="KW-0963">Cytoplasm</keyword>
<dbReference type="Proteomes" id="UP001269375">
    <property type="component" value="Unassembled WGS sequence"/>
</dbReference>
<evidence type="ECO:0000313" key="6">
    <source>
        <dbReference type="EMBL" id="MDR5895779.1"/>
    </source>
</evidence>
<dbReference type="InterPro" id="IPR010963">
    <property type="entry name" value="PHA_synth_I"/>
</dbReference>
<dbReference type="Gene3D" id="3.40.50.1820">
    <property type="entry name" value="alpha/beta hydrolase"/>
    <property type="match status" value="1"/>
</dbReference>
<keyword evidence="3" id="KW-0808">Transferase</keyword>
<dbReference type="NCBIfam" id="TIGR01838">
    <property type="entry name" value="PHA_synth_I"/>
    <property type="match status" value="1"/>
</dbReference>
<gene>
    <name evidence="6" type="primary">phaC</name>
    <name evidence="6" type="ORF">QC825_06815</name>
</gene>
<evidence type="ECO:0000256" key="4">
    <source>
        <dbReference type="ARBA" id="ARBA00023315"/>
    </source>
</evidence>
<keyword evidence="7" id="KW-1185">Reference proteome</keyword>
<comment type="subcellular location">
    <subcellularLocation>
        <location evidence="1">Cytoplasm</location>
    </subcellularLocation>
</comment>
<dbReference type="RefSeq" id="WP_251589624.1">
    <property type="nucleotide sequence ID" value="NZ_JAMLJI010000001.1"/>
</dbReference>
<keyword evidence="4" id="KW-0012">Acyltransferase</keyword>
<organism evidence="6 7">
    <name type="scientific">Larsenimonas suaedae</name>
    <dbReference type="NCBI Taxonomy" id="1851019"/>
    <lineage>
        <taxon>Bacteria</taxon>
        <taxon>Pseudomonadati</taxon>
        <taxon>Pseudomonadota</taxon>
        <taxon>Gammaproteobacteria</taxon>
        <taxon>Oceanospirillales</taxon>
        <taxon>Halomonadaceae</taxon>
        <taxon>Larsenimonas</taxon>
    </lineage>
</organism>
<reference evidence="6 7" key="1">
    <citation type="submission" date="2023-04" db="EMBL/GenBank/DDBJ databases">
        <title>A long-awaited taxogenomic arrangement of the family Halomonadaceae.</title>
        <authorList>
            <person name="De La Haba R."/>
            <person name="Chuvochina M."/>
            <person name="Wittouck S."/>
            <person name="Arahal D.R."/>
            <person name="Sanchez-Porro C."/>
            <person name="Hugenholtz P."/>
            <person name="Ventosa A."/>
        </authorList>
    </citation>
    <scope>NUCLEOTIDE SEQUENCE [LARGE SCALE GENOMIC DNA]</scope>
    <source>
        <strain evidence="6 7">DSM 22428</strain>
    </source>
</reference>
<dbReference type="InterPro" id="IPR010941">
    <property type="entry name" value="PhaC_N"/>
</dbReference>
<evidence type="ECO:0000256" key="1">
    <source>
        <dbReference type="ARBA" id="ARBA00004496"/>
    </source>
</evidence>
<dbReference type="PANTHER" id="PTHR36837">
    <property type="entry name" value="POLY(3-HYDROXYALKANOATE) POLYMERASE SUBUNIT PHAC"/>
    <property type="match status" value="1"/>
</dbReference>
<dbReference type="InterPro" id="IPR029058">
    <property type="entry name" value="AB_hydrolase_fold"/>
</dbReference>
<dbReference type="Pfam" id="PF07167">
    <property type="entry name" value="PhaC_N"/>
    <property type="match status" value="1"/>
</dbReference>
<dbReference type="SUPFAM" id="SSF53474">
    <property type="entry name" value="alpha/beta-Hydrolases"/>
    <property type="match status" value="1"/>
</dbReference>
<evidence type="ECO:0000259" key="5">
    <source>
        <dbReference type="Pfam" id="PF07167"/>
    </source>
</evidence>
<dbReference type="EMBL" id="JARWAO010000003">
    <property type="protein sequence ID" value="MDR5895779.1"/>
    <property type="molecule type" value="Genomic_DNA"/>
</dbReference>
<comment type="caution">
    <text evidence="6">The sequence shown here is derived from an EMBL/GenBank/DDBJ whole genome shotgun (WGS) entry which is preliminary data.</text>
</comment>
<feature type="domain" description="Poly-beta-hydroxybutyrate polymerase N-terminal" evidence="5">
    <location>
        <begin position="110"/>
        <end position="275"/>
    </location>
</feature>
<evidence type="ECO:0000313" key="7">
    <source>
        <dbReference type="Proteomes" id="UP001269375"/>
    </source>
</evidence>
<evidence type="ECO:0000256" key="2">
    <source>
        <dbReference type="ARBA" id="ARBA00022490"/>
    </source>
</evidence>
<sequence length="601" mass="67527">MTLTCPFRRPCLHHESLNMFTSQSPFSPFLNPFGAPMFEGLNIPMFNTETVEQWLANLPGMSTFQQQTLDAERFPKIPPETLFALSSQYSLEVTQLWQQMLMAQTPQLDDPRFTAEAWRHPVYGSIAALYLLNTRFLLNLAEALEGDRKTCARVRFCIEQWVAASAPNNFLNTNPEALSRLEATGGESLRRGIENFWSDFAKGRISQTNEGAFEVGRDVAQTPGEVIFENELIQLIQYYPTTDKVHETPLLIVPPCINKFYILDLQPKNSLVRFALDQGHNVFLISWRNIDDTLAHSTWDDYVDSGVMTAIRVMQDITRQKQVNTLGFCVGGTLLSCALSVFKSRGETPAKSLTLLTSMLDYTDTGMLDVFIDENAVRYREKTIGGHGGLPPRVLKAHELANAFSFLRPKDLVWNYVVGNYLKGDTPPPFDLLYWNSDGANLPGPMFAWYLRHTYLQNDLKTPGAVTVCDHALDLSALEVPAYLYASKSDHIVPWQSVYRSACVLGGNKRFVLGASGHIAGVINPPIKNKRCHWLGQSDDLSDAPDAWIDDATEHPGSWWTDWANWLDQFGGPRKARFKTPGNATYTPIEKAPGRYVKTAA</sequence>
<evidence type="ECO:0000256" key="3">
    <source>
        <dbReference type="ARBA" id="ARBA00022679"/>
    </source>
</evidence>
<dbReference type="InterPro" id="IPR051321">
    <property type="entry name" value="PHA/PHB_synthase"/>
</dbReference>
<dbReference type="PANTHER" id="PTHR36837:SF5">
    <property type="entry name" value="POLY-3-HYDROXYBUTYRATE SYNTHASE"/>
    <property type="match status" value="1"/>
</dbReference>
<proteinExistence type="predicted"/>